<dbReference type="Proteomes" id="UP000253606">
    <property type="component" value="Chromosome"/>
</dbReference>
<dbReference type="AlphaFoldDB" id="A0A2Z5G9V1"/>
<dbReference type="EMBL" id="CP030840">
    <property type="protein sequence ID" value="AXC15778.1"/>
    <property type="molecule type" value="Genomic_DNA"/>
</dbReference>
<accession>A0A2Z5G9V1</accession>
<keyword evidence="2" id="KW-1185">Reference proteome</keyword>
<evidence type="ECO:0000313" key="2">
    <source>
        <dbReference type="Proteomes" id="UP000253606"/>
    </source>
</evidence>
<name>A0A2Z5G9V1_9BACT</name>
<protein>
    <submittedName>
        <fullName evidence="1">Uncharacterized protein</fullName>
    </submittedName>
</protein>
<organism evidence="1 2">
    <name type="scientific">Acidisarcina polymorpha</name>
    <dbReference type="NCBI Taxonomy" id="2211140"/>
    <lineage>
        <taxon>Bacteria</taxon>
        <taxon>Pseudomonadati</taxon>
        <taxon>Acidobacteriota</taxon>
        <taxon>Terriglobia</taxon>
        <taxon>Terriglobales</taxon>
        <taxon>Acidobacteriaceae</taxon>
        <taxon>Acidisarcina</taxon>
    </lineage>
</organism>
<gene>
    <name evidence="1" type="ORF">ACPOL_6558</name>
</gene>
<dbReference type="KEGG" id="abas:ACPOL_6558"/>
<proteinExistence type="predicted"/>
<evidence type="ECO:0000313" key="1">
    <source>
        <dbReference type="EMBL" id="AXC15778.1"/>
    </source>
</evidence>
<sequence>MEKDWCVVANKISVSPFGVELESKAPDITLRIGCTTERGPTIAQFRSRPAENVGAMTGG</sequence>
<reference evidence="1 2" key="1">
    <citation type="journal article" date="2018" name="Front. Microbiol.">
        <title>Hydrolytic Capabilities as a Key to Environmental Success: Chitinolytic and Cellulolytic Acidobacteria From Acidic Sub-arctic Soils and Boreal Peatlands.</title>
        <authorList>
            <person name="Belova S.E."/>
            <person name="Ravin N.V."/>
            <person name="Pankratov T.A."/>
            <person name="Rakitin A.L."/>
            <person name="Ivanova A.A."/>
            <person name="Beletsky A.V."/>
            <person name="Mardanov A.V."/>
            <person name="Sinninghe Damste J.S."/>
            <person name="Dedysh S.N."/>
        </authorList>
    </citation>
    <scope>NUCLEOTIDE SEQUENCE [LARGE SCALE GENOMIC DNA]</scope>
    <source>
        <strain evidence="1 2">SBC82</strain>
    </source>
</reference>